<evidence type="ECO:0008006" key="4">
    <source>
        <dbReference type="Google" id="ProtNLM"/>
    </source>
</evidence>
<keyword evidence="1" id="KW-0732">Signal</keyword>
<sequence>MHPSHRRTTATAARVAVLCAALALPVPLATSAGATSSLYTITDLGTLGGDLSVANGINNAGVVVGYSDLASFAEHGFRWSAGTMTDLGTEAGADYSGANAINDAGQIAGDATRENGGYAYPVRWSAAGVLQDLGGPITNRLGVGNGIDPAGRVAGGQRPADSEGSPEAILYDTAGNPTELSTPTQTLDAATGINARGQVVGSPAFVWQNGTLTMLPLLPGGQGGSANAVNVSGTIAGDVSRPGPVGGLDAAVWQNNTLTDLGTVDSIQYNRATAINAAGQIVGTADPECQPCAAPEAWIRQPGGPLTKLDTLLPAGSGWTLQAANGINDRGQIVGVGLHNGHKRAYLLTPAFAATVNFQPAGATLPAGYAADTGAAYGARSGGLTYGWNIDNAVNTRDRNAASSPDQRYDTLIHMQRSGSATVWELAVPNGHYTVHLVCGDPSNTDSVYKVNVEGVLTVSGTPTASNHWIEGTSQVTVSDGRLTITNATGSSNDKLDYVDVIAS</sequence>
<dbReference type="RefSeq" id="WP_344669632.1">
    <property type="nucleotide sequence ID" value="NZ_BAAAQN010000049.1"/>
</dbReference>
<feature type="chain" id="PRO_5046967426" description="Extracellular repeat protein, HAF family" evidence="1">
    <location>
        <begin position="35"/>
        <end position="504"/>
    </location>
</feature>
<comment type="caution">
    <text evidence="2">The sequence shown here is derived from an EMBL/GenBank/DDBJ whole genome shotgun (WGS) entry which is preliminary data.</text>
</comment>
<feature type="signal peptide" evidence="1">
    <location>
        <begin position="1"/>
        <end position="34"/>
    </location>
</feature>
<accession>A0ABN2V461</accession>
<evidence type="ECO:0000256" key="1">
    <source>
        <dbReference type="SAM" id="SignalP"/>
    </source>
</evidence>
<organism evidence="2 3">
    <name type="scientific">Catenulispora yoronensis</name>
    <dbReference type="NCBI Taxonomy" id="450799"/>
    <lineage>
        <taxon>Bacteria</taxon>
        <taxon>Bacillati</taxon>
        <taxon>Actinomycetota</taxon>
        <taxon>Actinomycetes</taxon>
        <taxon>Catenulisporales</taxon>
        <taxon>Catenulisporaceae</taxon>
        <taxon>Catenulispora</taxon>
    </lineage>
</organism>
<dbReference type="InterPro" id="IPR008979">
    <property type="entry name" value="Galactose-bd-like_sf"/>
</dbReference>
<reference evidence="2 3" key="1">
    <citation type="journal article" date="2019" name="Int. J. Syst. Evol. Microbiol.">
        <title>The Global Catalogue of Microorganisms (GCM) 10K type strain sequencing project: providing services to taxonomists for standard genome sequencing and annotation.</title>
        <authorList>
            <consortium name="The Broad Institute Genomics Platform"/>
            <consortium name="The Broad Institute Genome Sequencing Center for Infectious Disease"/>
            <person name="Wu L."/>
            <person name="Ma J."/>
        </authorList>
    </citation>
    <scope>NUCLEOTIDE SEQUENCE [LARGE SCALE GENOMIC DNA]</scope>
    <source>
        <strain evidence="2 3">JCM 16014</strain>
    </source>
</reference>
<protein>
    <recommendedName>
        <fullName evidence="4">Extracellular repeat protein, HAF family</fullName>
    </recommendedName>
</protein>
<evidence type="ECO:0000313" key="3">
    <source>
        <dbReference type="Proteomes" id="UP001500751"/>
    </source>
</evidence>
<gene>
    <name evidence="2" type="ORF">GCM10009839_66240</name>
</gene>
<name>A0ABN2V461_9ACTN</name>
<dbReference type="SUPFAM" id="SSF49785">
    <property type="entry name" value="Galactose-binding domain-like"/>
    <property type="match status" value="1"/>
</dbReference>
<dbReference type="EMBL" id="BAAAQN010000049">
    <property type="protein sequence ID" value="GAA2050500.1"/>
    <property type="molecule type" value="Genomic_DNA"/>
</dbReference>
<proteinExistence type="predicted"/>
<dbReference type="Proteomes" id="UP001500751">
    <property type="component" value="Unassembled WGS sequence"/>
</dbReference>
<dbReference type="Gene3D" id="2.60.120.430">
    <property type="entry name" value="Galactose-binding lectin"/>
    <property type="match status" value="1"/>
</dbReference>
<keyword evidence="3" id="KW-1185">Reference proteome</keyword>
<dbReference type="NCBIfam" id="TIGR02913">
    <property type="entry name" value="HAF_rpt"/>
    <property type="match status" value="1"/>
</dbReference>
<dbReference type="InterPro" id="IPR014262">
    <property type="entry name" value="HAF_rpt"/>
</dbReference>
<evidence type="ECO:0000313" key="2">
    <source>
        <dbReference type="EMBL" id="GAA2050500.1"/>
    </source>
</evidence>